<organism evidence="1">
    <name type="scientific">bioreactor metagenome</name>
    <dbReference type="NCBI Taxonomy" id="1076179"/>
    <lineage>
        <taxon>unclassified sequences</taxon>
        <taxon>metagenomes</taxon>
        <taxon>ecological metagenomes</taxon>
    </lineage>
</organism>
<evidence type="ECO:0008006" key="2">
    <source>
        <dbReference type="Google" id="ProtNLM"/>
    </source>
</evidence>
<gene>
    <name evidence="1" type="ORF">SDC9_61194</name>
</gene>
<dbReference type="EMBL" id="VSSQ01002345">
    <property type="protein sequence ID" value="MPM14830.1"/>
    <property type="molecule type" value="Genomic_DNA"/>
</dbReference>
<reference evidence="1" key="1">
    <citation type="submission" date="2019-08" db="EMBL/GenBank/DDBJ databases">
        <authorList>
            <person name="Kucharzyk K."/>
            <person name="Murdoch R.W."/>
            <person name="Higgins S."/>
            <person name="Loffler F."/>
        </authorList>
    </citation>
    <scope>NUCLEOTIDE SEQUENCE</scope>
</reference>
<evidence type="ECO:0000313" key="1">
    <source>
        <dbReference type="EMBL" id="MPM14830.1"/>
    </source>
</evidence>
<protein>
    <recommendedName>
        <fullName evidence="2">DUF2326 domain-containing protein</fullName>
    </recommendedName>
</protein>
<proteinExistence type="predicted"/>
<accession>A0A644XF17</accession>
<name>A0A644XF17_9ZZZZ</name>
<dbReference type="AlphaFoldDB" id="A0A644XF17"/>
<comment type="caution">
    <text evidence="1">The sequence shown here is derived from an EMBL/GenBank/DDBJ whole genome shotgun (WGS) entry which is preliminary data.</text>
</comment>
<sequence>MEAELKTLNARNDNITKLITRQLRPRAAELRETVDAYKRILLTRQDIYAIERMSTELSVDVFDKEHEEDDTTQKFDAKEQFDKDAWKTLSDRFGSMVKDCAYPNKPDAHIYIDTVDAVVGGKHKKNEGKGYRAFLNTIMLFNLMKYLEEHGTYAPHLLILDSPILSLKEKRIKMTSKEAATPGMKTSLFRYIIENCGDNQVIIAENEIPEDVDYSKANLIEFTLEEGIGRYGFLKSEHN</sequence>